<protein>
    <recommendedName>
        <fullName evidence="1">Serine aminopeptidase S33 domain-containing protein</fullName>
    </recommendedName>
</protein>
<dbReference type="InterPro" id="IPR029058">
    <property type="entry name" value="AB_hydrolase_fold"/>
</dbReference>
<dbReference type="Gene3D" id="3.40.50.1820">
    <property type="entry name" value="alpha/beta hydrolase"/>
    <property type="match status" value="1"/>
</dbReference>
<sequence length="289" mass="31917">MTSSAASAPGEKVIQSSDGTDIFVKQFVADSPKAQILLTHGYLEHCLRYQEFAEYMIGKGISVTVYDCRGHGRSGGARAFIDSWEDYAADFEAVRSTIHPPDELSTFVMGHSMGGLVTLDYHLRAASDGCFPDDVKGIILSSPYLKPAKELPYMKVLLGKVFGRVMPSITIPSGLKEEDLMNDPQKQKEHKDDPLVLKDATAGWALQCMIAQERAQKLAEAVTLPVPVLFSYGAADPVASPDMNKEVGEKLRVEDKTVLRREGDLHEPLNETKREELFETIANWVTERG</sequence>
<dbReference type="InterPro" id="IPR022742">
    <property type="entry name" value="Hydrolase_4"/>
</dbReference>
<dbReference type="SUPFAM" id="SSF53474">
    <property type="entry name" value="alpha/beta-Hydrolases"/>
    <property type="match status" value="1"/>
</dbReference>
<name>A0A7S4JRL3_9STRA</name>
<gene>
    <name evidence="2" type="ORF">OAUR00152_LOCUS32097</name>
</gene>
<dbReference type="AlphaFoldDB" id="A0A7S4JRL3"/>
<evidence type="ECO:0000259" key="1">
    <source>
        <dbReference type="Pfam" id="PF12146"/>
    </source>
</evidence>
<dbReference type="PANTHER" id="PTHR11614">
    <property type="entry name" value="PHOSPHOLIPASE-RELATED"/>
    <property type="match status" value="1"/>
</dbReference>
<organism evidence="2">
    <name type="scientific">Odontella aurita</name>
    <dbReference type="NCBI Taxonomy" id="265563"/>
    <lineage>
        <taxon>Eukaryota</taxon>
        <taxon>Sar</taxon>
        <taxon>Stramenopiles</taxon>
        <taxon>Ochrophyta</taxon>
        <taxon>Bacillariophyta</taxon>
        <taxon>Mediophyceae</taxon>
        <taxon>Biddulphiophycidae</taxon>
        <taxon>Eupodiscales</taxon>
        <taxon>Odontellaceae</taxon>
        <taxon>Odontella</taxon>
    </lineage>
</organism>
<dbReference type="EMBL" id="HBKQ01046527">
    <property type="protein sequence ID" value="CAE2271217.1"/>
    <property type="molecule type" value="Transcribed_RNA"/>
</dbReference>
<dbReference type="Pfam" id="PF12146">
    <property type="entry name" value="Hydrolase_4"/>
    <property type="match status" value="1"/>
</dbReference>
<evidence type="ECO:0000313" key="2">
    <source>
        <dbReference type="EMBL" id="CAE2271217.1"/>
    </source>
</evidence>
<dbReference type="InterPro" id="IPR051044">
    <property type="entry name" value="MAG_DAG_Lipase"/>
</dbReference>
<feature type="domain" description="Serine aminopeptidase S33" evidence="1">
    <location>
        <begin position="31"/>
        <end position="272"/>
    </location>
</feature>
<reference evidence="2" key="1">
    <citation type="submission" date="2021-01" db="EMBL/GenBank/DDBJ databases">
        <authorList>
            <person name="Corre E."/>
            <person name="Pelletier E."/>
            <person name="Niang G."/>
            <person name="Scheremetjew M."/>
            <person name="Finn R."/>
            <person name="Kale V."/>
            <person name="Holt S."/>
            <person name="Cochrane G."/>
            <person name="Meng A."/>
            <person name="Brown T."/>
            <person name="Cohen L."/>
        </authorList>
    </citation>
    <scope>NUCLEOTIDE SEQUENCE</scope>
    <source>
        <strain evidence="2">Isolate 1302-5</strain>
    </source>
</reference>
<proteinExistence type="predicted"/>
<accession>A0A7S4JRL3</accession>